<feature type="binding site" evidence="8">
    <location>
        <begin position="7"/>
        <end position="9"/>
    </location>
    <ligand>
        <name>GTP</name>
        <dbReference type="ChEBI" id="CHEBI:37565"/>
    </ligand>
</feature>
<dbReference type="HAMAP" id="MF_00316">
    <property type="entry name" value="MobA"/>
    <property type="match status" value="1"/>
</dbReference>
<dbReference type="EMBL" id="CYHE01000008">
    <property type="protein sequence ID" value="CUA97627.1"/>
    <property type="molecule type" value="Genomic_DNA"/>
</dbReference>
<keyword evidence="5 8" id="KW-0460">Magnesium</keyword>
<dbReference type="InterPro" id="IPR025877">
    <property type="entry name" value="MobA-like_NTP_Trfase"/>
</dbReference>
<evidence type="ECO:0000256" key="6">
    <source>
        <dbReference type="ARBA" id="ARBA00023134"/>
    </source>
</evidence>
<reference evidence="11" key="1">
    <citation type="submission" date="2015-08" db="EMBL/GenBank/DDBJ databases">
        <authorList>
            <person name="Varghese N."/>
        </authorList>
    </citation>
    <scope>NUCLEOTIDE SEQUENCE [LARGE SCALE GENOMIC DNA]</scope>
    <source>
        <strain evidence="11">DSM 23407</strain>
    </source>
</reference>
<comment type="domain">
    <text evidence="8">The N-terminal domain determines nucleotide recognition and specific binding, while the C-terminal domain determines the specific binding to the target protein.</text>
</comment>
<evidence type="ECO:0000256" key="1">
    <source>
        <dbReference type="ARBA" id="ARBA00022490"/>
    </source>
</evidence>
<feature type="domain" description="MobA-like NTP transferase" evidence="9">
    <location>
        <begin position="4"/>
        <end position="159"/>
    </location>
</feature>
<keyword evidence="3 8" id="KW-0479">Metal-binding</keyword>
<dbReference type="CDD" id="cd02503">
    <property type="entry name" value="MobA"/>
    <property type="match status" value="1"/>
</dbReference>
<dbReference type="SUPFAM" id="SSF53448">
    <property type="entry name" value="Nucleotide-diphospho-sugar transferases"/>
    <property type="match status" value="1"/>
</dbReference>
<dbReference type="GO" id="GO:0046872">
    <property type="term" value="F:metal ion binding"/>
    <property type="evidence" value="ECO:0007669"/>
    <property type="project" value="UniProtKB-KW"/>
</dbReference>
<dbReference type="AlphaFoldDB" id="A0A0K6I2Y2"/>
<dbReference type="GO" id="GO:0006777">
    <property type="term" value="P:Mo-molybdopterin cofactor biosynthetic process"/>
    <property type="evidence" value="ECO:0007669"/>
    <property type="project" value="UniProtKB-KW"/>
</dbReference>
<evidence type="ECO:0000256" key="3">
    <source>
        <dbReference type="ARBA" id="ARBA00022723"/>
    </source>
</evidence>
<dbReference type="EC" id="2.7.7.77" evidence="8"/>
<feature type="binding site" evidence="8">
    <location>
        <position position="101"/>
    </location>
    <ligand>
        <name>GTP</name>
        <dbReference type="ChEBI" id="CHEBI:37565"/>
    </ligand>
</feature>
<dbReference type="GO" id="GO:0005737">
    <property type="term" value="C:cytoplasm"/>
    <property type="evidence" value="ECO:0007669"/>
    <property type="project" value="UniProtKB-SubCell"/>
</dbReference>
<evidence type="ECO:0000256" key="2">
    <source>
        <dbReference type="ARBA" id="ARBA00022679"/>
    </source>
</evidence>
<dbReference type="Gene3D" id="3.90.550.10">
    <property type="entry name" value="Spore Coat Polysaccharide Biosynthesis Protein SpsA, Chain A"/>
    <property type="match status" value="1"/>
</dbReference>
<evidence type="ECO:0000313" key="11">
    <source>
        <dbReference type="Proteomes" id="UP000183900"/>
    </source>
</evidence>
<proteinExistence type="inferred from homology"/>
<dbReference type="PANTHER" id="PTHR19136:SF81">
    <property type="entry name" value="MOLYBDENUM COFACTOR GUANYLYLTRANSFERASE"/>
    <property type="match status" value="1"/>
</dbReference>
<feature type="binding site" evidence="8">
    <location>
        <position position="66"/>
    </location>
    <ligand>
        <name>GTP</name>
        <dbReference type="ChEBI" id="CHEBI:37565"/>
    </ligand>
</feature>
<evidence type="ECO:0000256" key="4">
    <source>
        <dbReference type="ARBA" id="ARBA00022741"/>
    </source>
</evidence>
<organism evidence="10 11">
    <name type="scientific">Pannonibacter indicus</name>
    <dbReference type="NCBI Taxonomy" id="466044"/>
    <lineage>
        <taxon>Bacteria</taxon>
        <taxon>Pseudomonadati</taxon>
        <taxon>Pseudomonadota</taxon>
        <taxon>Alphaproteobacteria</taxon>
        <taxon>Hyphomicrobiales</taxon>
        <taxon>Stappiaceae</taxon>
        <taxon>Pannonibacter</taxon>
    </lineage>
</organism>
<comment type="caution">
    <text evidence="8">Lacks conserved residue(s) required for the propagation of feature annotation.</text>
</comment>
<accession>A0A0K6I2Y2</accession>
<dbReference type="GO" id="GO:0005525">
    <property type="term" value="F:GTP binding"/>
    <property type="evidence" value="ECO:0007669"/>
    <property type="project" value="UniProtKB-UniRule"/>
</dbReference>
<dbReference type="RefSeq" id="WP_072242606.1">
    <property type="nucleotide sequence ID" value="NZ_CYHE01000008.1"/>
</dbReference>
<comment type="catalytic activity">
    <reaction evidence="8">
        <text>Mo-molybdopterin + GTP + H(+) = Mo-molybdopterin guanine dinucleotide + diphosphate</text>
        <dbReference type="Rhea" id="RHEA:34243"/>
        <dbReference type="ChEBI" id="CHEBI:15378"/>
        <dbReference type="ChEBI" id="CHEBI:33019"/>
        <dbReference type="ChEBI" id="CHEBI:37565"/>
        <dbReference type="ChEBI" id="CHEBI:71302"/>
        <dbReference type="ChEBI" id="CHEBI:71310"/>
        <dbReference type="EC" id="2.7.7.77"/>
    </reaction>
</comment>
<name>A0A0K6I2Y2_9HYPH</name>
<keyword evidence="7 8" id="KW-0501">Molybdenum cofactor biosynthesis</keyword>
<evidence type="ECO:0000256" key="5">
    <source>
        <dbReference type="ARBA" id="ARBA00022842"/>
    </source>
</evidence>
<evidence type="ECO:0000256" key="8">
    <source>
        <dbReference type="HAMAP-Rule" id="MF_00316"/>
    </source>
</evidence>
<dbReference type="Proteomes" id="UP000183900">
    <property type="component" value="Unassembled WGS sequence"/>
</dbReference>
<feature type="binding site" evidence="8">
    <location>
        <position position="20"/>
    </location>
    <ligand>
        <name>GTP</name>
        <dbReference type="ChEBI" id="CHEBI:37565"/>
    </ligand>
</feature>
<dbReference type="GO" id="GO:0061603">
    <property type="term" value="F:molybdenum cofactor guanylyltransferase activity"/>
    <property type="evidence" value="ECO:0007669"/>
    <property type="project" value="UniProtKB-EC"/>
</dbReference>
<dbReference type="InterPro" id="IPR013482">
    <property type="entry name" value="Molybde_CF_guanTrfase"/>
</dbReference>
<comment type="cofactor">
    <cofactor evidence="8">
        <name>Mg(2+)</name>
        <dbReference type="ChEBI" id="CHEBI:18420"/>
    </cofactor>
</comment>
<dbReference type="NCBIfam" id="TIGR02665">
    <property type="entry name" value="molyb_mobA"/>
    <property type="match status" value="1"/>
</dbReference>
<keyword evidence="11" id="KW-1185">Reference proteome</keyword>
<dbReference type="PANTHER" id="PTHR19136">
    <property type="entry name" value="MOLYBDENUM COFACTOR GUANYLYLTRANSFERASE"/>
    <property type="match status" value="1"/>
</dbReference>
<keyword evidence="6 8" id="KW-0342">GTP-binding</keyword>
<sequence length="208" mass="22351">MIIGFIIAGGAGSRMKIGHKPSIPLTELPLISHVAARLQKQVETVIIINNDPGYLPETLKLPVARDFQPGRGGPLIGIITAMLYARENHPECNHLVSIPCDGPFFPETLVERLTAASAPGTPVIAVSDGRRHPLFACWPVSLLPRLQDWVAAGNARVGQFLSECGAAEVDFPLDGDGTDPFFNINTPEDLAEAQRILAARKGAGLRYT</sequence>
<dbReference type="InterPro" id="IPR029044">
    <property type="entry name" value="Nucleotide-diphossugar_trans"/>
</dbReference>
<evidence type="ECO:0000259" key="9">
    <source>
        <dbReference type="Pfam" id="PF12804"/>
    </source>
</evidence>
<keyword evidence="10" id="KW-0548">Nucleotidyltransferase</keyword>
<feature type="binding site" evidence="8">
    <location>
        <position position="101"/>
    </location>
    <ligand>
        <name>Mg(2+)</name>
        <dbReference type="ChEBI" id="CHEBI:18420"/>
    </ligand>
</feature>
<keyword evidence="4 8" id="KW-0547">Nucleotide-binding</keyword>
<keyword evidence="2 8" id="KW-0808">Transferase</keyword>
<comment type="function">
    <text evidence="8">Transfers a GMP moiety from GTP to Mo-molybdopterin (Mo-MPT) cofactor (Moco or molybdenum cofactor) to form Mo-molybdopterin guanine dinucleotide (Mo-MGD) cofactor.</text>
</comment>
<protein>
    <recommendedName>
        <fullName evidence="8">Molybdenum cofactor guanylyltransferase</fullName>
        <shortName evidence="8">MoCo guanylyltransferase</shortName>
        <ecNumber evidence="8">2.7.7.77</ecNumber>
    </recommendedName>
    <alternativeName>
        <fullName evidence="8">GTP:molybdopterin guanylyltransferase</fullName>
    </alternativeName>
    <alternativeName>
        <fullName evidence="8">Mo-MPT guanylyltransferase</fullName>
    </alternativeName>
    <alternativeName>
        <fullName evidence="8">Molybdopterin guanylyltransferase</fullName>
    </alternativeName>
    <alternativeName>
        <fullName evidence="8">Molybdopterin-guanine dinucleotide synthase</fullName>
        <shortName evidence="8">MGD synthase</shortName>
    </alternativeName>
</protein>
<comment type="subcellular location">
    <subcellularLocation>
        <location evidence="8">Cytoplasm</location>
    </subcellularLocation>
</comment>
<dbReference type="Pfam" id="PF12804">
    <property type="entry name" value="NTP_transf_3"/>
    <property type="match status" value="1"/>
</dbReference>
<comment type="similarity">
    <text evidence="8">Belongs to the MobA family.</text>
</comment>
<evidence type="ECO:0000313" key="10">
    <source>
        <dbReference type="EMBL" id="CUA97627.1"/>
    </source>
</evidence>
<evidence type="ECO:0000256" key="7">
    <source>
        <dbReference type="ARBA" id="ARBA00023150"/>
    </source>
</evidence>
<gene>
    <name evidence="8" type="primary">mobA</name>
    <name evidence="10" type="ORF">Ga0061067_10828</name>
</gene>
<keyword evidence="1 8" id="KW-0963">Cytoplasm</keyword>
<comment type="subunit">
    <text evidence="8">Monomer.</text>
</comment>